<evidence type="ECO:0000313" key="2">
    <source>
        <dbReference type="EnsemblMetazoa" id="G33201.1:cds"/>
    </source>
</evidence>
<evidence type="ECO:0000313" key="3">
    <source>
        <dbReference type="Proteomes" id="UP000005408"/>
    </source>
</evidence>
<dbReference type="PANTHER" id="PTHR10775">
    <property type="entry name" value="OS08G0208400 PROTEIN"/>
    <property type="match status" value="1"/>
</dbReference>
<organism evidence="2 3">
    <name type="scientific">Magallana gigas</name>
    <name type="common">Pacific oyster</name>
    <name type="synonym">Crassostrea gigas</name>
    <dbReference type="NCBI Taxonomy" id="29159"/>
    <lineage>
        <taxon>Eukaryota</taxon>
        <taxon>Metazoa</taxon>
        <taxon>Spiralia</taxon>
        <taxon>Lophotrochozoa</taxon>
        <taxon>Mollusca</taxon>
        <taxon>Bivalvia</taxon>
        <taxon>Autobranchia</taxon>
        <taxon>Pteriomorphia</taxon>
        <taxon>Ostreida</taxon>
        <taxon>Ostreoidea</taxon>
        <taxon>Ostreidae</taxon>
        <taxon>Magallana</taxon>
    </lineage>
</organism>
<dbReference type="Proteomes" id="UP000005408">
    <property type="component" value="Unassembled WGS sequence"/>
</dbReference>
<proteinExistence type="predicted"/>
<reference evidence="2" key="1">
    <citation type="submission" date="2022-08" db="UniProtKB">
        <authorList>
            <consortium name="EnsemblMetazoa"/>
        </authorList>
    </citation>
    <scope>IDENTIFICATION</scope>
    <source>
        <strain evidence="2">05x7-T-G4-1.051#20</strain>
    </source>
</reference>
<name>A0A8W8MJ79_MAGGI</name>
<dbReference type="AlphaFoldDB" id="A0A8W8MJ79"/>
<feature type="signal peptide" evidence="1">
    <location>
        <begin position="1"/>
        <end position="18"/>
    </location>
</feature>
<evidence type="ECO:0000256" key="1">
    <source>
        <dbReference type="SAM" id="SignalP"/>
    </source>
</evidence>
<sequence>MGFLYTCLLYLSCTLCLSKKGIMIPTSSFYRHAEDDIARKQRALCPKFSFDEDAYRDPKLQSPLFEGSETTILEAVTEHLYVFAVNHGMSKGAVSDVLQSHKATLPKPNQLPGSFQEAKRMIKHLLIPLSKYEVCINDCVIFRDKHLDLDQCPSCGEPRRLNGCVRKSFTYMPIGPRLARWFGTSNLCQLLYADKISINGILTDFTDGDL</sequence>
<keyword evidence="1" id="KW-0732">Signal</keyword>
<feature type="chain" id="PRO_5036453249" evidence="1">
    <location>
        <begin position="19"/>
        <end position="210"/>
    </location>
</feature>
<dbReference type="PANTHER" id="PTHR10775:SF185">
    <property type="entry name" value="OS08G0208400 PROTEIN"/>
    <property type="match status" value="1"/>
</dbReference>
<dbReference type="EnsemblMetazoa" id="G33201.1">
    <property type="protein sequence ID" value="G33201.1:cds"/>
    <property type="gene ID" value="G33201"/>
</dbReference>
<keyword evidence="3" id="KW-1185">Reference proteome</keyword>
<accession>A0A8W8MJ79</accession>
<protein>
    <submittedName>
        <fullName evidence="2">Uncharacterized protein</fullName>
    </submittedName>
</protein>